<dbReference type="InterPro" id="IPR043917">
    <property type="entry name" value="DUF5753"/>
</dbReference>
<feature type="region of interest" description="Disordered" evidence="1">
    <location>
        <begin position="23"/>
        <end position="48"/>
    </location>
</feature>
<sequence length="327" mass="36168">MQLHGHGAEGKTRPEQRQVTLCSDGAVSSAHGEGEMAAAQGPAGPRRRLGAELRRLRSKAGMHLEDVARQLDCSTSKISRLETGKGVPKLPDVRELMRIYGVTADTERDMLLRLVKDSRAQGWWEPYTEGVQPARHVLESPGRYAALETEAVANRSFTAMVLPGLLQTAAYAEVLLSAILPHHPERDIGSLVELRMRRQQALYRAERPLELSVVIDEALLCRVVGGPELMTAQLRAIAEKADMANVEVRVLPFEGGVHRAHVGQFTILELPKPLGDVVYIESHAGDTYLDSDDDIKLYKEVFADVAARALPPPETKIMIAEYLRRYT</sequence>
<dbReference type="Pfam" id="PF13560">
    <property type="entry name" value="HTH_31"/>
    <property type="match status" value="1"/>
</dbReference>
<dbReference type="EMBL" id="BJVI01000032">
    <property type="protein sequence ID" value="GEL19163.1"/>
    <property type="molecule type" value="Genomic_DNA"/>
</dbReference>
<accession>A0A511D3S4</accession>
<feature type="domain" description="HTH cro/C1-type" evidence="2">
    <location>
        <begin position="53"/>
        <end position="108"/>
    </location>
</feature>
<dbReference type="CDD" id="cd00093">
    <property type="entry name" value="HTH_XRE"/>
    <property type="match status" value="1"/>
</dbReference>
<name>A0A511D3S4_9PSEU</name>
<dbReference type="SUPFAM" id="SSF47413">
    <property type="entry name" value="lambda repressor-like DNA-binding domains"/>
    <property type="match status" value="1"/>
</dbReference>
<proteinExistence type="predicted"/>
<dbReference type="AlphaFoldDB" id="A0A511D3S4"/>
<keyword evidence="4" id="KW-1185">Reference proteome</keyword>
<dbReference type="GO" id="GO:0003677">
    <property type="term" value="F:DNA binding"/>
    <property type="evidence" value="ECO:0007669"/>
    <property type="project" value="InterPro"/>
</dbReference>
<evidence type="ECO:0000313" key="4">
    <source>
        <dbReference type="Proteomes" id="UP000321328"/>
    </source>
</evidence>
<dbReference type="InterPro" id="IPR001387">
    <property type="entry name" value="Cro/C1-type_HTH"/>
</dbReference>
<evidence type="ECO:0000259" key="2">
    <source>
        <dbReference type="PROSITE" id="PS50943"/>
    </source>
</evidence>
<dbReference type="Pfam" id="PF19054">
    <property type="entry name" value="DUF5753"/>
    <property type="match status" value="1"/>
</dbReference>
<dbReference type="PROSITE" id="PS50943">
    <property type="entry name" value="HTH_CROC1"/>
    <property type="match status" value="1"/>
</dbReference>
<reference evidence="3 4" key="1">
    <citation type="submission" date="2019-07" db="EMBL/GenBank/DDBJ databases">
        <title>Whole genome shotgun sequence of Pseudonocardia asaccharolytica NBRC 16224.</title>
        <authorList>
            <person name="Hosoyama A."/>
            <person name="Uohara A."/>
            <person name="Ohji S."/>
            <person name="Ichikawa N."/>
        </authorList>
    </citation>
    <scope>NUCLEOTIDE SEQUENCE [LARGE SCALE GENOMIC DNA]</scope>
    <source>
        <strain evidence="3 4">NBRC 16224</strain>
    </source>
</reference>
<dbReference type="SMART" id="SM00530">
    <property type="entry name" value="HTH_XRE"/>
    <property type="match status" value="1"/>
</dbReference>
<dbReference type="STRING" id="1123024.GCA_000423625_04052"/>
<protein>
    <submittedName>
        <fullName evidence="3">Transcriptional regulator</fullName>
    </submittedName>
</protein>
<evidence type="ECO:0000313" key="3">
    <source>
        <dbReference type="EMBL" id="GEL19163.1"/>
    </source>
</evidence>
<dbReference type="Gene3D" id="1.10.260.40">
    <property type="entry name" value="lambda repressor-like DNA-binding domains"/>
    <property type="match status" value="1"/>
</dbReference>
<dbReference type="InterPro" id="IPR010982">
    <property type="entry name" value="Lambda_DNA-bd_dom_sf"/>
</dbReference>
<dbReference type="Proteomes" id="UP000321328">
    <property type="component" value="Unassembled WGS sequence"/>
</dbReference>
<organism evidence="3 4">
    <name type="scientific">Pseudonocardia asaccharolytica DSM 44247 = NBRC 16224</name>
    <dbReference type="NCBI Taxonomy" id="1123024"/>
    <lineage>
        <taxon>Bacteria</taxon>
        <taxon>Bacillati</taxon>
        <taxon>Actinomycetota</taxon>
        <taxon>Actinomycetes</taxon>
        <taxon>Pseudonocardiales</taxon>
        <taxon>Pseudonocardiaceae</taxon>
        <taxon>Pseudonocardia</taxon>
    </lineage>
</organism>
<gene>
    <name evidence="3" type="ORF">PA7_30000</name>
</gene>
<comment type="caution">
    <text evidence="3">The sequence shown here is derived from an EMBL/GenBank/DDBJ whole genome shotgun (WGS) entry which is preliminary data.</text>
</comment>
<evidence type="ECO:0000256" key="1">
    <source>
        <dbReference type="SAM" id="MobiDB-lite"/>
    </source>
</evidence>